<dbReference type="Proteomes" id="UP000185557">
    <property type="component" value="Unassembled WGS sequence"/>
</dbReference>
<dbReference type="STRING" id="549789.NIES30_21320"/>
<dbReference type="AlphaFoldDB" id="A0A1U7J0H1"/>
<name>A0A1U7J0H1_9CYAN</name>
<protein>
    <recommendedName>
        <fullName evidence="3">Alanine and proline-rich secreted protein Apa</fullName>
    </recommendedName>
</protein>
<gene>
    <name evidence="1" type="ORF">NIES30_21320</name>
</gene>
<comment type="caution">
    <text evidence="1">The sequence shown here is derived from an EMBL/GenBank/DDBJ whole genome shotgun (WGS) entry which is preliminary data.</text>
</comment>
<proteinExistence type="predicted"/>
<evidence type="ECO:0000313" key="2">
    <source>
        <dbReference type="Proteomes" id="UP000185557"/>
    </source>
</evidence>
<organism evidence="1 2">
    <name type="scientific">Phormidium tenue NIES-30</name>
    <dbReference type="NCBI Taxonomy" id="549789"/>
    <lineage>
        <taxon>Bacteria</taxon>
        <taxon>Bacillati</taxon>
        <taxon>Cyanobacteriota</taxon>
        <taxon>Cyanophyceae</taxon>
        <taxon>Oscillatoriophycideae</taxon>
        <taxon>Oscillatoriales</taxon>
        <taxon>Oscillatoriaceae</taxon>
        <taxon>Phormidium</taxon>
    </lineage>
</organism>
<dbReference type="RefSeq" id="WP_073610467.1">
    <property type="nucleotide sequence ID" value="NZ_MRCG01000019.1"/>
</dbReference>
<dbReference type="OrthoDB" id="528909at2"/>
<keyword evidence="2" id="KW-1185">Reference proteome</keyword>
<evidence type="ECO:0008006" key="3">
    <source>
        <dbReference type="Google" id="ProtNLM"/>
    </source>
</evidence>
<sequence length="201" mass="20312">MGQRFWRLRGLAIAAIALVVSVLLTQGMHLSGGIGDRNAVAQTNAPPPALAPALPMVSGSFADPQGRFQIGIFEGYSVSSAGGNPLFQAADGTLAYTVAVAPLPSASTPEAALVAAAENTFGAGEGFVAGDDVQPIPGGGIRINWTGRLSQGAAPPQPITGKIFARQRGEEAFLLLVAATSAAEPQLSDAINALGGTLRVP</sequence>
<reference evidence="1 2" key="1">
    <citation type="submission" date="2016-11" db="EMBL/GenBank/DDBJ databases">
        <title>Draft Genome Sequences of Nine Cyanobacterial Strains from Diverse Habitats.</title>
        <authorList>
            <person name="Zhu T."/>
            <person name="Hou S."/>
            <person name="Lu X."/>
            <person name="Hess W.R."/>
        </authorList>
    </citation>
    <scope>NUCLEOTIDE SEQUENCE [LARGE SCALE GENOMIC DNA]</scope>
    <source>
        <strain evidence="1 2">NIES-30</strain>
    </source>
</reference>
<dbReference type="EMBL" id="MRCG01000019">
    <property type="protein sequence ID" value="OKH45026.1"/>
    <property type="molecule type" value="Genomic_DNA"/>
</dbReference>
<evidence type="ECO:0000313" key="1">
    <source>
        <dbReference type="EMBL" id="OKH45026.1"/>
    </source>
</evidence>
<accession>A0A1U7J0H1</accession>